<dbReference type="Proteomes" id="UP001276300">
    <property type="component" value="Unassembled WGS sequence"/>
</dbReference>
<comment type="caution">
    <text evidence="1">The sequence shown here is derived from an EMBL/GenBank/DDBJ whole genome shotgun (WGS) entry which is preliminary data.</text>
</comment>
<dbReference type="EMBL" id="JAUEQX010000006">
    <property type="protein sequence ID" value="MDW3776811.1"/>
    <property type="molecule type" value="Genomic_DNA"/>
</dbReference>
<name>A0AAW9C3F6_KLUCR</name>
<sequence length="329" mass="38549">MSEGVKRTVLFISPSFFGYEKEITEELSLNNNVIFWDERPSNSSFYKVLLRLGLKWLIKKYNNEYYDEHLEKIKDKKIDVVFVLNPEAIDLEILKKIKSVVLNNNSQCDFVIYLWDSVKNKPTVKSILSEFDFKYTFDHDDSTSMGMSFLPLFYSDNIDKIINKKNDYLFCFIGTAHSDRINVVDEILSNNRVSKNFKSYLFFYYPSKFIFLIRNITAKIKVKVNFKALSKNEVIQKMSASEIIIDIHHPKQTGLTMRTLECIGLNKKIITTNGSVKKYDFYDPKMICIISRKNVKIPDGFIESQAVGYSNREKYKLSQWLHQIIPSEE</sequence>
<dbReference type="AlphaFoldDB" id="A0AAW9C3F6"/>
<organism evidence="1 2">
    <name type="scientific">Kluyvera cryocrescens</name>
    <name type="common">Kluyvera citrophila</name>
    <dbReference type="NCBI Taxonomy" id="580"/>
    <lineage>
        <taxon>Bacteria</taxon>
        <taxon>Pseudomonadati</taxon>
        <taxon>Pseudomonadota</taxon>
        <taxon>Gammaproteobacteria</taxon>
        <taxon>Enterobacterales</taxon>
        <taxon>Enterobacteriaceae</taxon>
        <taxon>Kluyvera</taxon>
    </lineage>
</organism>
<dbReference type="RefSeq" id="WP_318242444.1">
    <property type="nucleotide sequence ID" value="NZ_JAUEQX010000006.1"/>
</dbReference>
<accession>A0AAW9C3F6</accession>
<protein>
    <submittedName>
        <fullName evidence="1">Uncharacterized protein</fullName>
    </submittedName>
</protein>
<proteinExistence type="predicted"/>
<reference evidence="1" key="1">
    <citation type="journal article" date="2023" name="J Glob Antimicrob Resist">
        <title>Emergence of NDM-1 and KPC-3 carbapenemases in Kluyvera cryocrescens: Investigating genetic heterogeneity and acquisition routes of blaNDM-1 in Enterobacterales species in Portugal.</title>
        <authorList>
            <person name="Loiodice M."/>
            <person name="Ribeiro M."/>
            <person name="Peixe L."/>
            <person name="Novais A."/>
        </authorList>
    </citation>
    <scope>NUCLEOTIDE SEQUENCE</scope>
    <source>
        <strain evidence="1">K629</strain>
    </source>
</reference>
<evidence type="ECO:0000313" key="2">
    <source>
        <dbReference type="Proteomes" id="UP001276300"/>
    </source>
</evidence>
<evidence type="ECO:0000313" key="1">
    <source>
        <dbReference type="EMBL" id="MDW3776811.1"/>
    </source>
</evidence>
<gene>
    <name evidence="1" type="ORF">QWU01_08310</name>
</gene>